<accession>A0ABV2YBB7</accession>
<dbReference type="EMBL" id="JBEZUR010000002">
    <property type="protein sequence ID" value="MEU3553025.1"/>
    <property type="molecule type" value="Genomic_DNA"/>
</dbReference>
<keyword evidence="3" id="KW-1185">Reference proteome</keyword>
<proteinExistence type="predicted"/>
<organism evidence="2 3">
    <name type="scientific">Streptomyces fragilis</name>
    <dbReference type="NCBI Taxonomy" id="67301"/>
    <lineage>
        <taxon>Bacteria</taxon>
        <taxon>Bacillati</taxon>
        <taxon>Actinomycetota</taxon>
        <taxon>Actinomycetes</taxon>
        <taxon>Kitasatosporales</taxon>
        <taxon>Streptomycetaceae</taxon>
        <taxon>Streptomyces</taxon>
    </lineage>
</organism>
<feature type="transmembrane region" description="Helical" evidence="1">
    <location>
        <begin position="21"/>
        <end position="40"/>
    </location>
</feature>
<evidence type="ECO:0000313" key="3">
    <source>
        <dbReference type="Proteomes" id="UP001550850"/>
    </source>
</evidence>
<name>A0ABV2YBB7_9ACTN</name>
<feature type="transmembrane region" description="Helical" evidence="1">
    <location>
        <begin position="46"/>
        <end position="65"/>
    </location>
</feature>
<reference evidence="2 3" key="1">
    <citation type="submission" date="2024-06" db="EMBL/GenBank/DDBJ databases">
        <title>The Natural Products Discovery Center: Release of the First 8490 Sequenced Strains for Exploring Actinobacteria Biosynthetic Diversity.</title>
        <authorList>
            <person name="Kalkreuter E."/>
            <person name="Kautsar S.A."/>
            <person name="Yang D."/>
            <person name="Bader C.D."/>
            <person name="Teijaro C.N."/>
            <person name="Fluegel L."/>
            <person name="Davis C.M."/>
            <person name="Simpson J.R."/>
            <person name="Lauterbach L."/>
            <person name="Steele A.D."/>
            <person name="Gui C."/>
            <person name="Meng S."/>
            <person name="Li G."/>
            <person name="Viehrig K."/>
            <person name="Ye F."/>
            <person name="Su P."/>
            <person name="Kiefer A.F."/>
            <person name="Nichols A."/>
            <person name="Cepeda A.J."/>
            <person name="Yan W."/>
            <person name="Fan B."/>
            <person name="Jiang Y."/>
            <person name="Adhikari A."/>
            <person name="Zheng C.-J."/>
            <person name="Schuster L."/>
            <person name="Cowan T.M."/>
            <person name="Smanski M.J."/>
            <person name="Chevrette M.G."/>
            <person name="De Carvalho L.P.S."/>
            <person name="Shen B."/>
        </authorList>
    </citation>
    <scope>NUCLEOTIDE SEQUENCE [LARGE SCALE GENOMIC DNA]</scope>
    <source>
        <strain evidence="2 3">NPDC038104</strain>
    </source>
</reference>
<dbReference type="Proteomes" id="UP001550850">
    <property type="component" value="Unassembled WGS sequence"/>
</dbReference>
<evidence type="ECO:0000313" key="2">
    <source>
        <dbReference type="EMBL" id="MEU3553025.1"/>
    </source>
</evidence>
<comment type="caution">
    <text evidence="2">The sequence shown here is derived from an EMBL/GenBank/DDBJ whole genome shotgun (WGS) entry which is preliminary data.</text>
</comment>
<dbReference type="Pfam" id="PF19870">
    <property type="entry name" value="DUF6343"/>
    <property type="match status" value="1"/>
</dbReference>
<sequence>MQMRRSGDEPVHARSALRLRLWLSLWGVAASVFGIAVFAFTGHPGWALVCGAALLVVLFDLAVVVRHIRQGPHYQPGPDIPPYHHPE</sequence>
<keyword evidence="1" id="KW-0472">Membrane</keyword>
<dbReference type="InterPro" id="IPR045924">
    <property type="entry name" value="DUF6343"/>
</dbReference>
<evidence type="ECO:0000256" key="1">
    <source>
        <dbReference type="SAM" id="Phobius"/>
    </source>
</evidence>
<protein>
    <submittedName>
        <fullName evidence="2">DUF6343 family protein</fullName>
    </submittedName>
</protein>
<keyword evidence="1" id="KW-0812">Transmembrane</keyword>
<gene>
    <name evidence="2" type="ORF">AB0E65_02120</name>
</gene>
<keyword evidence="1" id="KW-1133">Transmembrane helix</keyword>